<dbReference type="Proteomes" id="UP001377804">
    <property type="component" value="Unassembled WGS sequence"/>
</dbReference>
<evidence type="ECO:0000313" key="3">
    <source>
        <dbReference type="Proteomes" id="UP001377804"/>
    </source>
</evidence>
<evidence type="ECO:0000259" key="1">
    <source>
        <dbReference type="Pfam" id="PF04233"/>
    </source>
</evidence>
<dbReference type="EMBL" id="JAWMWG010000003">
    <property type="protein sequence ID" value="MEJ6348790.1"/>
    <property type="molecule type" value="Genomic_DNA"/>
</dbReference>
<evidence type="ECO:0000313" key="2">
    <source>
        <dbReference type="EMBL" id="MEJ6348790.1"/>
    </source>
</evidence>
<sequence>MNNFDYWKKRRQDEETYIKQKMSDDEQVYKVIQAHMNQAVRNINDDVAKLYDRLGGGDAITYSDMLKNVNQKDIRAFEYDIKDIINKARNMESLYNRKLTYSDFTDEINSRMKVYNATMRINRLEHLKAQMGLHMAKLGINLDSDLSANLSDEYIEELKRQSGILGITNKVPTDFSSVFKIVHASSGAGDFSSRIWSNLDNLKSQLDITLNNAVIKGLNPRAFSKEFNKQVADTIKKRSYVMNRLAVTELSKVRIEAQKQSVVKNGYKKLGWVAEPRSSTCSICRSRDGKIYDIDDLPQAPAHPFCKCSTFAYYRRSED</sequence>
<feature type="domain" description="Phage head morphogenesis" evidence="1">
    <location>
        <begin position="209"/>
        <end position="310"/>
    </location>
</feature>
<protein>
    <submittedName>
        <fullName evidence="2">Minor capsid protein</fullName>
    </submittedName>
</protein>
<accession>A0ABU8SHB8</accession>
<organism evidence="2 3">
    <name type="scientific">Holzapfeliella saturejae</name>
    <dbReference type="NCBI Taxonomy" id="3082953"/>
    <lineage>
        <taxon>Bacteria</taxon>
        <taxon>Bacillati</taxon>
        <taxon>Bacillota</taxon>
        <taxon>Bacilli</taxon>
        <taxon>Lactobacillales</taxon>
        <taxon>Lactobacillaceae</taxon>
        <taxon>Holzapfeliella</taxon>
    </lineage>
</organism>
<dbReference type="NCBIfam" id="TIGR01641">
    <property type="entry name" value="phageSPP1_gp7"/>
    <property type="match status" value="1"/>
</dbReference>
<dbReference type="RefSeq" id="WP_339970293.1">
    <property type="nucleotide sequence ID" value="NZ_JAWMWG010000003.1"/>
</dbReference>
<dbReference type="InterPro" id="IPR006528">
    <property type="entry name" value="Phage_head_morphogenesis_dom"/>
</dbReference>
<comment type="caution">
    <text evidence="2">The sequence shown here is derived from an EMBL/GenBank/DDBJ whole genome shotgun (WGS) entry which is preliminary data.</text>
</comment>
<proteinExistence type="predicted"/>
<gene>
    <name evidence="2" type="ORF">R4Y45_06110</name>
</gene>
<dbReference type="Pfam" id="PF04233">
    <property type="entry name" value="Phage_Mu_F"/>
    <property type="match status" value="1"/>
</dbReference>
<name>A0ABU8SHB8_9LACO</name>
<keyword evidence="3" id="KW-1185">Reference proteome</keyword>
<reference evidence="2 3" key="1">
    <citation type="submission" date="2023-10" db="EMBL/GenBank/DDBJ databases">
        <title>Holzapfeliella saturejae sp. nov. isolated from Satureja montana flowers.</title>
        <authorList>
            <person name="Alcantara C."/>
            <person name="Zuniga M."/>
            <person name="Landete J.M."/>
            <person name="Monedero V."/>
        </authorList>
    </citation>
    <scope>NUCLEOTIDE SEQUENCE [LARGE SCALE GENOMIC DNA]</scope>
    <source>
        <strain evidence="2 3">He02</strain>
    </source>
</reference>